<evidence type="ECO:0000313" key="2">
    <source>
        <dbReference type="Proteomes" id="UP000815846"/>
    </source>
</evidence>
<dbReference type="PANTHER" id="PTHR47017">
    <property type="entry name" value="ACYL-COA"/>
    <property type="match status" value="1"/>
</dbReference>
<keyword evidence="2" id="KW-1185">Reference proteome</keyword>
<proteinExistence type="predicted"/>
<dbReference type="Pfam" id="PF04339">
    <property type="entry name" value="FemAB_like"/>
    <property type="match status" value="1"/>
</dbReference>
<organism evidence="1 2">
    <name type="scientific">Colwellia echini</name>
    <dbReference type="NCBI Taxonomy" id="1982103"/>
    <lineage>
        <taxon>Bacteria</taxon>
        <taxon>Pseudomonadati</taxon>
        <taxon>Pseudomonadota</taxon>
        <taxon>Gammaproteobacteria</taxon>
        <taxon>Alteromonadales</taxon>
        <taxon>Colwelliaceae</taxon>
        <taxon>Colwellia</taxon>
    </lineage>
</organism>
<protein>
    <submittedName>
        <fullName evidence="1">N-acetyltransferase</fullName>
    </submittedName>
</protein>
<dbReference type="PANTHER" id="PTHR47017:SF1">
    <property type="entry name" value="ACYL-COA"/>
    <property type="match status" value="1"/>
</dbReference>
<reference evidence="1 2" key="1">
    <citation type="submission" date="2019-08" db="EMBL/GenBank/DDBJ databases">
        <title>Microbe sample from Colwellia echini.</title>
        <authorList>
            <person name="Christiansen L."/>
            <person name="Pathiraja D."/>
            <person name="Schultz-Johansen M."/>
            <person name="Choi I.-G."/>
            <person name="Stougaard P."/>
        </authorList>
    </citation>
    <scope>NUCLEOTIDE SEQUENCE [LARGE SCALE GENOMIC DNA]</scope>
    <source>
        <strain evidence="1 2">A3</strain>
    </source>
</reference>
<gene>
    <name evidence="1" type="ORF">CWS31_002030</name>
</gene>
<name>A0ABY3N1G1_9GAMM</name>
<evidence type="ECO:0000313" key="1">
    <source>
        <dbReference type="EMBL" id="TYK67324.1"/>
    </source>
</evidence>
<dbReference type="InterPro" id="IPR007434">
    <property type="entry name" value="FemAB-like"/>
</dbReference>
<dbReference type="InterPro" id="IPR016181">
    <property type="entry name" value="Acyl_CoA_acyltransferase"/>
</dbReference>
<dbReference type="Gene3D" id="3.40.630.30">
    <property type="match status" value="1"/>
</dbReference>
<dbReference type="EMBL" id="PJAI02000001">
    <property type="protein sequence ID" value="TYK67324.1"/>
    <property type="molecule type" value="Genomic_DNA"/>
</dbReference>
<dbReference type="Proteomes" id="UP000815846">
    <property type="component" value="Unassembled WGS sequence"/>
</dbReference>
<dbReference type="SUPFAM" id="SSF55729">
    <property type="entry name" value="Acyl-CoA N-acyltransferases (Nat)"/>
    <property type="match status" value="1"/>
</dbReference>
<comment type="caution">
    <text evidence="1">The sequence shown here is derived from an EMBL/GenBank/DDBJ whole genome shotgun (WGS) entry which is preliminary data.</text>
</comment>
<accession>A0ABY3N1G1</accession>
<sequence>MLSSLAELNLNISFIDNINQINKLDWQQVNTSPCPFLQYDYFEALENSQSASAKQGWQAHHLVATTTNKVTAVMPMYLKSHSWGEYVFDWDWAEAFKRHKVDYYPKLVATVPFTPVTSNKLLSTELQLDKMFSPLIEHCQEENINSWHLLYCHQIETKLPKDVYERNTVQFHWFNRNYENFDHFLDNFTSRKRKNTRKERLSIAQQGLTVRRLMSDEITEQDLKFFYLTYQITYLRRGHQPHLNYQFFSQLVFNNHETNGNNILLIIANNSYEDVACSLFFYDDKQLYGRYWGCTEQYNNLHFELCYYQGIEFCIKNKLQRFNPGTQGEHKIQRGFEPVLTYSYHWIKHTPFREAVKNFCLEEQRSMLMYQQQCQKLLPFKQ</sequence>